<comment type="caution">
    <text evidence="2">The sequence shown here is derived from an EMBL/GenBank/DDBJ whole genome shotgun (WGS) entry which is preliminary data.</text>
</comment>
<sequence length="126" mass="13928">MMLGVADGVSQIEDFGLDASELPNELLRCCEELAMAQLLPDKSAKLDGTYRGPIPLMRDAYEATESYGSTTALLAILDNSTRIHGKLHPMIAVLSVGDCELLVLRRLKGQELFETVFHLKDAAHRW</sequence>
<evidence type="ECO:0000313" key="3">
    <source>
        <dbReference type="Proteomes" id="UP001189429"/>
    </source>
</evidence>
<comment type="cofactor">
    <cofactor evidence="1">
        <name>Mn(2+)</name>
        <dbReference type="ChEBI" id="CHEBI:29035"/>
    </cofactor>
</comment>
<keyword evidence="1" id="KW-0479">Metal-binding</keyword>
<accession>A0ABN9UU54</accession>
<keyword evidence="3" id="KW-1185">Reference proteome</keyword>
<protein>
    <recommendedName>
        <fullName evidence="1">Protein phosphatase</fullName>
        <ecNumber evidence="1">3.1.3.16</ecNumber>
    </recommendedName>
</protein>
<comment type="catalytic activity">
    <reaction evidence="1">
        <text>O-phospho-L-seryl-[protein] + H2O = L-seryl-[protein] + phosphate</text>
        <dbReference type="Rhea" id="RHEA:20629"/>
        <dbReference type="Rhea" id="RHEA-COMP:9863"/>
        <dbReference type="Rhea" id="RHEA-COMP:11604"/>
        <dbReference type="ChEBI" id="CHEBI:15377"/>
        <dbReference type="ChEBI" id="CHEBI:29999"/>
        <dbReference type="ChEBI" id="CHEBI:43474"/>
        <dbReference type="ChEBI" id="CHEBI:83421"/>
        <dbReference type="EC" id="3.1.3.16"/>
    </reaction>
</comment>
<name>A0ABN9UU54_9DINO</name>
<evidence type="ECO:0000256" key="1">
    <source>
        <dbReference type="RuleBase" id="RU366020"/>
    </source>
</evidence>
<comment type="catalytic activity">
    <reaction evidence="1">
        <text>O-phospho-L-threonyl-[protein] + H2O = L-threonyl-[protein] + phosphate</text>
        <dbReference type="Rhea" id="RHEA:47004"/>
        <dbReference type="Rhea" id="RHEA-COMP:11060"/>
        <dbReference type="Rhea" id="RHEA-COMP:11605"/>
        <dbReference type="ChEBI" id="CHEBI:15377"/>
        <dbReference type="ChEBI" id="CHEBI:30013"/>
        <dbReference type="ChEBI" id="CHEBI:43474"/>
        <dbReference type="ChEBI" id="CHEBI:61977"/>
        <dbReference type="EC" id="3.1.3.16"/>
    </reaction>
</comment>
<dbReference type="InterPro" id="IPR039123">
    <property type="entry name" value="PPTC7"/>
</dbReference>
<organism evidence="2 3">
    <name type="scientific">Prorocentrum cordatum</name>
    <dbReference type="NCBI Taxonomy" id="2364126"/>
    <lineage>
        <taxon>Eukaryota</taxon>
        <taxon>Sar</taxon>
        <taxon>Alveolata</taxon>
        <taxon>Dinophyceae</taxon>
        <taxon>Prorocentrales</taxon>
        <taxon>Prorocentraceae</taxon>
        <taxon>Prorocentrum</taxon>
    </lineage>
</organism>
<dbReference type="Proteomes" id="UP001189429">
    <property type="component" value="Unassembled WGS sequence"/>
</dbReference>
<comment type="cofactor">
    <cofactor evidence="1">
        <name>Mg(2+)</name>
        <dbReference type="ChEBI" id="CHEBI:18420"/>
    </cofactor>
</comment>
<dbReference type="EC" id="3.1.3.16" evidence="1"/>
<proteinExistence type="inferred from homology"/>
<dbReference type="PANTHER" id="PTHR12320:SF1">
    <property type="entry name" value="PROTEIN PHOSPHATASE PTC7 HOMOLOG"/>
    <property type="match status" value="1"/>
</dbReference>
<gene>
    <name evidence="2" type="ORF">PCOR1329_LOCUS51655</name>
</gene>
<keyword evidence="1" id="KW-0460">Magnesium</keyword>
<dbReference type="PANTHER" id="PTHR12320">
    <property type="entry name" value="PROTEIN PHOSPHATASE 2C"/>
    <property type="match status" value="1"/>
</dbReference>
<comment type="similarity">
    <text evidence="1">Belongs to the PP2C family.</text>
</comment>
<evidence type="ECO:0000313" key="2">
    <source>
        <dbReference type="EMBL" id="CAK0863538.1"/>
    </source>
</evidence>
<dbReference type="SUPFAM" id="SSF81606">
    <property type="entry name" value="PP2C-like"/>
    <property type="match status" value="1"/>
</dbReference>
<keyword evidence="1" id="KW-0904">Protein phosphatase</keyword>
<dbReference type="InterPro" id="IPR036457">
    <property type="entry name" value="PPM-type-like_dom_sf"/>
</dbReference>
<keyword evidence="1" id="KW-0464">Manganese</keyword>
<keyword evidence="1" id="KW-0378">Hydrolase</keyword>
<reference evidence="2" key="1">
    <citation type="submission" date="2023-10" db="EMBL/GenBank/DDBJ databases">
        <authorList>
            <person name="Chen Y."/>
            <person name="Shah S."/>
            <person name="Dougan E. K."/>
            <person name="Thang M."/>
            <person name="Chan C."/>
        </authorList>
    </citation>
    <scope>NUCLEOTIDE SEQUENCE [LARGE SCALE GENOMIC DNA]</scope>
</reference>
<dbReference type="EMBL" id="CAUYUJ010016272">
    <property type="protein sequence ID" value="CAK0863538.1"/>
    <property type="molecule type" value="Genomic_DNA"/>
</dbReference>